<reference evidence="2 3" key="1">
    <citation type="submission" date="2017-12" db="EMBL/GenBank/DDBJ databases">
        <title>Comparative genomics of Botrytis spp.</title>
        <authorList>
            <person name="Valero-Jimenez C.A."/>
            <person name="Tapia P."/>
            <person name="Veloso J."/>
            <person name="Silva-Moreno E."/>
            <person name="Staats M."/>
            <person name="Valdes J.H."/>
            <person name="Van Kan J.A.L."/>
        </authorList>
    </citation>
    <scope>NUCLEOTIDE SEQUENCE [LARGE SCALE GENOMIC DNA]</scope>
    <source>
        <strain evidence="2 3">MUCL3349</strain>
    </source>
</reference>
<evidence type="ECO:0000313" key="3">
    <source>
        <dbReference type="Proteomes" id="UP000297280"/>
    </source>
</evidence>
<gene>
    <name evidence="2" type="ORF">BPOR_0048g00200</name>
</gene>
<organism evidence="2 3">
    <name type="scientific">Botrytis porri</name>
    <dbReference type="NCBI Taxonomy" id="87229"/>
    <lineage>
        <taxon>Eukaryota</taxon>
        <taxon>Fungi</taxon>
        <taxon>Dikarya</taxon>
        <taxon>Ascomycota</taxon>
        <taxon>Pezizomycotina</taxon>
        <taxon>Leotiomycetes</taxon>
        <taxon>Helotiales</taxon>
        <taxon>Sclerotiniaceae</taxon>
        <taxon>Botrytis</taxon>
    </lineage>
</organism>
<feature type="region of interest" description="Disordered" evidence="1">
    <location>
        <begin position="162"/>
        <end position="207"/>
    </location>
</feature>
<feature type="compositionally biased region" description="Polar residues" evidence="1">
    <location>
        <begin position="187"/>
        <end position="207"/>
    </location>
</feature>
<protein>
    <submittedName>
        <fullName evidence="2">Uncharacterized protein</fullName>
    </submittedName>
</protein>
<name>A0A4Z1L263_9HELO</name>
<dbReference type="EMBL" id="PQXO01000048">
    <property type="protein sequence ID" value="TGO90871.1"/>
    <property type="molecule type" value="Genomic_DNA"/>
</dbReference>
<evidence type="ECO:0000256" key="1">
    <source>
        <dbReference type="SAM" id="MobiDB-lite"/>
    </source>
</evidence>
<feature type="region of interest" description="Disordered" evidence="1">
    <location>
        <begin position="82"/>
        <end position="123"/>
    </location>
</feature>
<proteinExistence type="predicted"/>
<dbReference type="AlphaFoldDB" id="A0A4Z1L263"/>
<comment type="caution">
    <text evidence="2">The sequence shown here is derived from an EMBL/GenBank/DDBJ whole genome shotgun (WGS) entry which is preliminary data.</text>
</comment>
<evidence type="ECO:0000313" key="2">
    <source>
        <dbReference type="EMBL" id="TGO90871.1"/>
    </source>
</evidence>
<keyword evidence="3" id="KW-1185">Reference proteome</keyword>
<feature type="compositionally biased region" description="Polar residues" evidence="1">
    <location>
        <begin position="103"/>
        <end position="120"/>
    </location>
</feature>
<feature type="compositionally biased region" description="Basic and acidic residues" evidence="1">
    <location>
        <begin position="174"/>
        <end position="186"/>
    </location>
</feature>
<accession>A0A4Z1L263</accession>
<dbReference type="Proteomes" id="UP000297280">
    <property type="component" value="Unassembled WGS sequence"/>
</dbReference>
<sequence>MDHFRMKSNFRKKLKIKYGVMVEKWEAWYGMNWDKRYGELGHIWNGKDERSVSTPREGLMIHLSPITGDTHPRSRNRYTPMPTSFLPAPRSGNSPFSGDDDSIVSNPLLANTSRPNQDNAYTLLPPPLFPASFTSSRRLAATQQGNVGLSSGHSIPSRFTRRLVSESSESIDQSARDSTSETDHLESPSTSRQPARRISTSYPSSLG</sequence>